<sequence>MRTNRSRWMKAVWLGILAFILTLGSFAPTAEAAGQMEIISSEHELVDGKMKVTVDVHNAGSGQKGGVAVVGHDEQGNPIEVKTNYDYLTSNETAVFEVFLDSGALVKSVEVIPTGNQSKISLLAFGSRMSGGYLEVTGAVENGGAGEVIGLVASGYDKNGKLIEVRGADNYLTSNEPGTFTVQLKHADLIDSVQVEVTGNASHFELINYGSVLKDGVLEATASVENGGSGQNVGVVFEGYDKNGVLIETTSADQYLTGHEVGNYEVTFDAGAHIASVKAFAAGDSIDLKLLSHGSRIQDGKRIVTAAVENGSSGQTVSVIVHGYDAKGQLIEVSGGSGYFVGKEISTFETVLNAGSQVKFVRVYTEGTEGYAKGWGYGIYQKDGRKVITGALTNGNKGQKVTVKIVPYNSKGQQMTVHTDDAYFTSGEAGIYEFILTSGTARASVVIYNEDGSRVPIASFSAINVEIDGVLQQYEQPPVNHNGNILVPMRAIFEALGSEIKWDQATQTVTSEKDGTVVVLRIGSKQATMSGQNVTLNAAPAVVNQTTMVPIRFVSEALGADVKWDSSTQTVIIQTTPASE</sequence>
<dbReference type="SUPFAM" id="SSF55383">
    <property type="entry name" value="Copper amine oxidase, domain N"/>
    <property type="match status" value="1"/>
</dbReference>
<dbReference type="Proteomes" id="UP001596250">
    <property type="component" value="Unassembled WGS sequence"/>
</dbReference>
<keyword evidence="1" id="KW-0732">Signal</keyword>
<feature type="chain" id="PRO_5045417957" evidence="1">
    <location>
        <begin position="33"/>
        <end position="580"/>
    </location>
</feature>
<dbReference type="InterPro" id="IPR036582">
    <property type="entry name" value="Mao_N_sf"/>
</dbReference>
<feature type="signal peptide" evidence="1">
    <location>
        <begin position="1"/>
        <end position="32"/>
    </location>
</feature>
<proteinExistence type="predicted"/>
<accession>A0ABW1IRR9</accession>
<organism evidence="3 4">
    <name type="scientific">Marinicrinis lubricantis</name>
    <dbReference type="NCBI Taxonomy" id="2086470"/>
    <lineage>
        <taxon>Bacteria</taxon>
        <taxon>Bacillati</taxon>
        <taxon>Bacillota</taxon>
        <taxon>Bacilli</taxon>
        <taxon>Bacillales</taxon>
        <taxon>Paenibacillaceae</taxon>
    </lineage>
</organism>
<evidence type="ECO:0000259" key="2">
    <source>
        <dbReference type="Pfam" id="PF07833"/>
    </source>
</evidence>
<name>A0ABW1IRR9_9BACL</name>
<dbReference type="EMBL" id="JBHSQV010000171">
    <property type="protein sequence ID" value="MFC5987813.1"/>
    <property type="molecule type" value="Genomic_DNA"/>
</dbReference>
<protein>
    <submittedName>
        <fullName evidence="3">Stalk domain-containing protein</fullName>
    </submittedName>
</protein>
<comment type="caution">
    <text evidence="3">The sequence shown here is derived from an EMBL/GenBank/DDBJ whole genome shotgun (WGS) entry which is preliminary data.</text>
</comment>
<evidence type="ECO:0000313" key="3">
    <source>
        <dbReference type="EMBL" id="MFC5987813.1"/>
    </source>
</evidence>
<dbReference type="Gene3D" id="3.30.457.10">
    <property type="entry name" value="Copper amine oxidase-like, N-terminal domain"/>
    <property type="match status" value="1"/>
</dbReference>
<evidence type="ECO:0000313" key="4">
    <source>
        <dbReference type="Proteomes" id="UP001596250"/>
    </source>
</evidence>
<dbReference type="Pfam" id="PF07833">
    <property type="entry name" value="Cu_amine_oxidN1"/>
    <property type="match status" value="1"/>
</dbReference>
<feature type="domain" description="Copper amine oxidase-like N-terminal" evidence="2">
    <location>
        <begin position="467"/>
        <end position="573"/>
    </location>
</feature>
<keyword evidence="4" id="KW-1185">Reference proteome</keyword>
<gene>
    <name evidence="3" type="ORF">ACFPXP_15515</name>
</gene>
<dbReference type="InterPro" id="IPR012854">
    <property type="entry name" value="Cu_amine_oxidase-like_N"/>
</dbReference>
<dbReference type="RefSeq" id="WP_379895234.1">
    <property type="nucleotide sequence ID" value="NZ_CBCSCT010000030.1"/>
</dbReference>
<evidence type="ECO:0000256" key="1">
    <source>
        <dbReference type="SAM" id="SignalP"/>
    </source>
</evidence>
<reference evidence="4" key="1">
    <citation type="journal article" date="2019" name="Int. J. Syst. Evol. Microbiol.">
        <title>The Global Catalogue of Microorganisms (GCM) 10K type strain sequencing project: providing services to taxonomists for standard genome sequencing and annotation.</title>
        <authorList>
            <consortium name="The Broad Institute Genomics Platform"/>
            <consortium name="The Broad Institute Genome Sequencing Center for Infectious Disease"/>
            <person name="Wu L."/>
            <person name="Ma J."/>
        </authorList>
    </citation>
    <scope>NUCLEOTIDE SEQUENCE [LARGE SCALE GENOMIC DNA]</scope>
    <source>
        <strain evidence="4">CCM 8749</strain>
    </source>
</reference>